<keyword evidence="6" id="KW-0378">Hydrolase</keyword>
<dbReference type="SMART" id="SM01027">
    <property type="entry name" value="Beta-Casp"/>
    <property type="match status" value="1"/>
</dbReference>
<evidence type="ECO:0000313" key="12">
    <source>
        <dbReference type="EMBL" id="WPH03292.1"/>
    </source>
</evidence>
<dbReference type="GO" id="GO:0004534">
    <property type="term" value="F:5'-3' RNA exonuclease activity"/>
    <property type="evidence" value="ECO:0007669"/>
    <property type="project" value="TreeGrafter"/>
</dbReference>
<dbReference type="Pfam" id="PF00753">
    <property type="entry name" value="Lactamase_B"/>
    <property type="match status" value="1"/>
</dbReference>
<evidence type="ECO:0000256" key="7">
    <source>
        <dbReference type="ARBA" id="ARBA00023242"/>
    </source>
</evidence>
<evidence type="ECO:0000256" key="8">
    <source>
        <dbReference type="SAM" id="MobiDB-lite"/>
    </source>
</evidence>
<dbReference type="InterPro" id="IPR011108">
    <property type="entry name" value="RMMBL"/>
</dbReference>
<dbReference type="Proteomes" id="UP001303373">
    <property type="component" value="Chromosome 10"/>
</dbReference>
<dbReference type="InterPro" id="IPR022712">
    <property type="entry name" value="Beta_Casp"/>
</dbReference>
<feature type="compositionally biased region" description="Basic and acidic residues" evidence="8">
    <location>
        <begin position="724"/>
        <end position="733"/>
    </location>
</feature>
<dbReference type="FunFam" id="3.40.50.10890:FF:000004">
    <property type="entry name" value="Cleavage and polyadenylation specifity factor"/>
    <property type="match status" value="1"/>
</dbReference>
<gene>
    <name evidence="12" type="ORF">R9X50_00616900</name>
</gene>
<protein>
    <submittedName>
        <fullName evidence="12">Metallo-hydrolase/oxidoreductase</fullName>
    </submittedName>
</protein>
<dbReference type="PANTHER" id="PTHR11203">
    <property type="entry name" value="CLEAVAGE AND POLYADENYLATION SPECIFICITY FACTOR FAMILY MEMBER"/>
    <property type="match status" value="1"/>
</dbReference>
<feature type="domain" description="Metallo-beta-lactamase" evidence="9">
    <location>
        <begin position="38"/>
        <end position="255"/>
    </location>
</feature>
<dbReference type="AlphaFoldDB" id="A0AAQ3M955"/>
<dbReference type="GO" id="GO:0003723">
    <property type="term" value="F:RNA binding"/>
    <property type="evidence" value="ECO:0007669"/>
    <property type="project" value="TreeGrafter"/>
</dbReference>
<dbReference type="GO" id="GO:0005847">
    <property type="term" value="C:mRNA cleavage and polyadenylation specificity factor complex"/>
    <property type="evidence" value="ECO:0007669"/>
    <property type="project" value="TreeGrafter"/>
</dbReference>
<evidence type="ECO:0000259" key="10">
    <source>
        <dbReference type="SMART" id="SM01027"/>
    </source>
</evidence>
<dbReference type="InterPro" id="IPR021718">
    <property type="entry name" value="CPSF73-100_C"/>
</dbReference>
<evidence type="ECO:0000259" key="11">
    <source>
        <dbReference type="SMART" id="SM01098"/>
    </source>
</evidence>
<dbReference type="Pfam" id="PF07521">
    <property type="entry name" value="RMMBL"/>
    <property type="match status" value="1"/>
</dbReference>
<feature type="region of interest" description="Disordered" evidence="8">
    <location>
        <begin position="530"/>
        <end position="555"/>
    </location>
</feature>
<feature type="region of interest" description="Disordered" evidence="8">
    <location>
        <begin position="717"/>
        <end position="754"/>
    </location>
</feature>
<evidence type="ECO:0000256" key="4">
    <source>
        <dbReference type="ARBA" id="ARBA00022722"/>
    </source>
</evidence>
<dbReference type="InterPro" id="IPR001279">
    <property type="entry name" value="Metallo-B-lactamas"/>
</dbReference>
<dbReference type="Gene3D" id="3.60.15.10">
    <property type="entry name" value="Ribonuclease Z/Hydroxyacylglutathione hydrolase-like"/>
    <property type="match status" value="1"/>
</dbReference>
<keyword evidence="5" id="KW-0255">Endonuclease</keyword>
<evidence type="ECO:0000256" key="5">
    <source>
        <dbReference type="ARBA" id="ARBA00022759"/>
    </source>
</evidence>
<dbReference type="SMART" id="SM00849">
    <property type="entry name" value="Lactamase_B"/>
    <property type="match status" value="1"/>
</dbReference>
<evidence type="ECO:0000256" key="2">
    <source>
        <dbReference type="ARBA" id="ARBA00010624"/>
    </source>
</evidence>
<dbReference type="Pfam" id="PF10996">
    <property type="entry name" value="Beta-Casp"/>
    <property type="match status" value="1"/>
</dbReference>
<dbReference type="PANTHER" id="PTHR11203:SF11">
    <property type="entry name" value="CLEAVAGE AND POLYADENYLATION SPECIFICITY FACTOR SUBUNIT 3"/>
    <property type="match status" value="1"/>
</dbReference>
<feature type="compositionally biased region" description="Polar residues" evidence="8">
    <location>
        <begin position="739"/>
        <end position="754"/>
    </location>
</feature>
<sequence>MATKRPHAAMNAAAVDDDPVDPSDELLFLALGGGNEVGRSCHIIQYKGKTVMLDAGIHPAYDGIASLPFYDEFDLSTVDILLVTHFHQDHAASLPYVLAKTNFAGRVYMTHPTKAIYKSMMQDSVRVQNTRITSSSAEGAVHQLFNEQDVLSTLPLINTISFHTTHTHNGIRFTPYPAGHVLGACMYLIEIAGLNILFTGDYSREEDRHLIQAAVPRNVKIDCLITESTFGISTHIPRLEREAALMKSITAILNRGGRALLPVFAMGRAQELLLILEDYWQRHEEYRRFPIYYASSLARKCMVVYQTYIDAMNENIRSKFQAGRSGPSNSNKDSDEKVGSGPWDFEYIRSLKSLDRFDDVGGCVMLAAPGFLQTGVSRTLLERWAPDSRNGVIITGYSVENTMAREIMLEPDTIPARMRQQGANAGPMMGKQRGMPGGDGEEVKIPRRCTVQEFSFAAHVDGQENREFIEEVDAPVVILVHGEKHNMARLKSRLLSLQKMKVYSPQNCEELRIPFRRDKIARVVGRLANEVQPPTALPPSPPASSEDEEMDTGDVKRVKAEKATGEGVGQVISGVLVQNDFRLSLMAPEDLKEYAGLTTTTIVCRQHITLAAAGVDLIKWALEGTFGSVNTITSPSAETVNGKSEKVEDADEEVMRDDDEHKAGPSTTFEVMGNAVRVICKPAGLVELEWYGNATNDSIADAVMAVLLTVESSPAAVRQSSKNHSHDHSHEEYDAFGDPSTSPSANEPPNLETLNPFSAAALDANERLNRLLLFLEAQFGQDAITPIAAPRPAQTTGPEPSEPLDEIATTKELARLQSLGLPVPGLKIRVDKAVAKLWLEGLVVECANKTLGDRVRAVVERAVETISVVWN</sequence>
<keyword evidence="3" id="KW-0507">mRNA processing</keyword>
<reference evidence="12 13" key="1">
    <citation type="submission" date="2023-11" db="EMBL/GenBank/DDBJ databases">
        <title>An acidophilic fungus is an integral part of prey digestion in a carnivorous sundew plant.</title>
        <authorList>
            <person name="Tsai I.J."/>
        </authorList>
    </citation>
    <scope>NUCLEOTIDE SEQUENCE [LARGE SCALE GENOMIC DNA]</scope>
    <source>
        <strain evidence="12">169a</strain>
    </source>
</reference>
<feature type="domain" description="Pre-mRNA 3'-end-processing endonuclease polyadenylation factor C-term" evidence="11">
    <location>
        <begin position="568"/>
        <end position="869"/>
    </location>
</feature>
<dbReference type="SUPFAM" id="SSF56281">
    <property type="entry name" value="Metallo-hydrolase/oxidoreductase"/>
    <property type="match status" value="1"/>
</dbReference>
<dbReference type="Gene3D" id="3.40.50.10890">
    <property type="match status" value="1"/>
</dbReference>
<feature type="compositionally biased region" description="Acidic residues" evidence="8">
    <location>
        <begin position="648"/>
        <end position="657"/>
    </location>
</feature>
<dbReference type="GO" id="GO:0006397">
    <property type="term" value="P:mRNA processing"/>
    <property type="evidence" value="ECO:0007669"/>
    <property type="project" value="UniProtKB-KW"/>
</dbReference>
<proteinExistence type="inferred from homology"/>
<dbReference type="CDD" id="cd16292">
    <property type="entry name" value="CPSF3-like_MBL-fold"/>
    <property type="match status" value="1"/>
</dbReference>
<dbReference type="Pfam" id="PF11718">
    <property type="entry name" value="CPSF73-100_C"/>
    <property type="match status" value="1"/>
</dbReference>
<comment type="similarity">
    <text evidence="2">Belongs to the metallo-beta-lactamase superfamily. RNA-metabolizing metallo-beta-lactamase-like family. CPSF2/YSH1 subfamily.</text>
</comment>
<dbReference type="SMART" id="SM01098">
    <property type="entry name" value="CPSF73-100_C"/>
    <property type="match status" value="1"/>
</dbReference>
<feature type="region of interest" description="Disordered" evidence="8">
    <location>
        <begin position="637"/>
        <end position="667"/>
    </location>
</feature>
<name>A0AAQ3M955_9PEZI</name>
<evidence type="ECO:0000256" key="3">
    <source>
        <dbReference type="ARBA" id="ARBA00022664"/>
    </source>
</evidence>
<organism evidence="12 13">
    <name type="scientific">Acrodontium crateriforme</name>
    <dbReference type="NCBI Taxonomy" id="150365"/>
    <lineage>
        <taxon>Eukaryota</taxon>
        <taxon>Fungi</taxon>
        <taxon>Dikarya</taxon>
        <taxon>Ascomycota</taxon>
        <taxon>Pezizomycotina</taxon>
        <taxon>Dothideomycetes</taxon>
        <taxon>Dothideomycetidae</taxon>
        <taxon>Mycosphaerellales</taxon>
        <taxon>Teratosphaeriaceae</taxon>
        <taxon>Acrodontium</taxon>
    </lineage>
</organism>
<dbReference type="GO" id="GO:0004521">
    <property type="term" value="F:RNA endonuclease activity"/>
    <property type="evidence" value="ECO:0007669"/>
    <property type="project" value="TreeGrafter"/>
</dbReference>
<evidence type="ECO:0000256" key="1">
    <source>
        <dbReference type="ARBA" id="ARBA00004123"/>
    </source>
</evidence>
<accession>A0AAQ3M955</accession>
<feature type="domain" description="Beta-Casp" evidence="10">
    <location>
        <begin position="269"/>
        <end position="407"/>
    </location>
</feature>
<comment type="subcellular location">
    <subcellularLocation>
        <location evidence="1">Nucleus</location>
    </subcellularLocation>
</comment>
<dbReference type="InterPro" id="IPR036866">
    <property type="entry name" value="RibonucZ/Hydroxyglut_hydro"/>
</dbReference>
<keyword evidence="7" id="KW-0539">Nucleus</keyword>
<keyword evidence="4" id="KW-0540">Nuclease</keyword>
<evidence type="ECO:0000259" key="9">
    <source>
        <dbReference type="SMART" id="SM00849"/>
    </source>
</evidence>
<dbReference type="InterPro" id="IPR050698">
    <property type="entry name" value="MBL"/>
</dbReference>
<dbReference type="EMBL" id="CP138589">
    <property type="protein sequence ID" value="WPH03292.1"/>
    <property type="molecule type" value="Genomic_DNA"/>
</dbReference>
<keyword evidence="13" id="KW-1185">Reference proteome</keyword>
<evidence type="ECO:0000256" key="6">
    <source>
        <dbReference type="ARBA" id="ARBA00022801"/>
    </source>
</evidence>
<evidence type="ECO:0000313" key="13">
    <source>
        <dbReference type="Proteomes" id="UP001303373"/>
    </source>
</evidence>